<gene>
    <name evidence="1" type="ORF">CLHOM_29270</name>
</gene>
<evidence type="ECO:0000313" key="1">
    <source>
        <dbReference type="EMBL" id="KOA18643.1"/>
    </source>
</evidence>
<dbReference type="Proteomes" id="UP000037043">
    <property type="component" value="Unassembled WGS sequence"/>
</dbReference>
<comment type="caution">
    <text evidence="1">The sequence shown here is derived from an EMBL/GenBank/DDBJ whole genome shotgun (WGS) entry which is preliminary data.</text>
</comment>
<organism evidence="1 2">
    <name type="scientific">Clostridium homopropionicum DSM 5847</name>
    <dbReference type="NCBI Taxonomy" id="1121318"/>
    <lineage>
        <taxon>Bacteria</taxon>
        <taxon>Bacillati</taxon>
        <taxon>Bacillota</taxon>
        <taxon>Clostridia</taxon>
        <taxon>Eubacteriales</taxon>
        <taxon>Clostridiaceae</taxon>
        <taxon>Clostridium</taxon>
    </lineage>
</organism>
<dbReference type="InterPro" id="IPR008978">
    <property type="entry name" value="HSP20-like_chaperone"/>
</dbReference>
<sequence length="78" mass="9183">MAGLVPFNKKKGDLLNTGFKDFYNMLDDFFTDNWPSRRSLERDTFKVDVQEKDNEYLIEAELPGVKKEEVNEQKHLLS</sequence>
<dbReference type="Gene3D" id="2.60.40.790">
    <property type="match status" value="1"/>
</dbReference>
<reference evidence="2" key="1">
    <citation type="submission" date="2015-08" db="EMBL/GenBank/DDBJ databases">
        <title>Genome sequence of the strict anaerobe Clostridium homopropionicum LuHBu1 (DSM 5847T).</title>
        <authorList>
            <person name="Poehlein A."/>
            <person name="Beck M."/>
            <person name="Schiel-Bengelsdorf B."/>
            <person name="Bengelsdorf F.R."/>
            <person name="Daniel R."/>
            <person name="Duerre P."/>
        </authorList>
    </citation>
    <scope>NUCLEOTIDE SEQUENCE [LARGE SCALE GENOMIC DNA]</scope>
    <source>
        <strain evidence="2">DSM 5847</strain>
    </source>
</reference>
<accession>A0A0L6Z741</accession>
<dbReference type="STRING" id="36844.SAMN04488501_11064"/>
<keyword evidence="2" id="KW-1185">Reference proteome</keyword>
<evidence type="ECO:0000313" key="2">
    <source>
        <dbReference type="Proteomes" id="UP000037043"/>
    </source>
</evidence>
<proteinExistence type="predicted"/>
<dbReference type="AlphaFoldDB" id="A0A0L6Z741"/>
<dbReference type="SUPFAM" id="SSF49764">
    <property type="entry name" value="HSP20-like chaperones"/>
    <property type="match status" value="1"/>
</dbReference>
<name>A0A0L6Z741_9CLOT</name>
<protein>
    <recommendedName>
        <fullName evidence="3">Hsp20/alpha crystallin family protein</fullName>
    </recommendedName>
</protein>
<dbReference type="EMBL" id="LHUR01000036">
    <property type="protein sequence ID" value="KOA18643.1"/>
    <property type="molecule type" value="Genomic_DNA"/>
</dbReference>
<evidence type="ECO:0008006" key="3">
    <source>
        <dbReference type="Google" id="ProtNLM"/>
    </source>
</evidence>
<dbReference type="PATRIC" id="fig|1121318.3.peg.2937"/>
<dbReference type="RefSeq" id="WP_052222394.1">
    <property type="nucleotide sequence ID" value="NZ_LHUR01000036.1"/>
</dbReference>